<dbReference type="OrthoDB" id="231505at2"/>
<dbReference type="RefSeq" id="WP_146445656.1">
    <property type="nucleotide sequence ID" value="NZ_SJPR01000004.1"/>
</dbReference>
<organism evidence="9 10">
    <name type="scientific">Botrimarina colliarenosi</name>
    <dbReference type="NCBI Taxonomy" id="2528001"/>
    <lineage>
        <taxon>Bacteria</taxon>
        <taxon>Pseudomonadati</taxon>
        <taxon>Planctomycetota</taxon>
        <taxon>Planctomycetia</taxon>
        <taxon>Pirellulales</taxon>
        <taxon>Lacipirellulaceae</taxon>
        <taxon>Botrimarina</taxon>
    </lineage>
</organism>
<dbReference type="InterPro" id="IPR050445">
    <property type="entry name" value="Bact_polysacc_biosynth/exp"/>
</dbReference>
<keyword evidence="10" id="KW-1185">Reference proteome</keyword>
<evidence type="ECO:0000256" key="7">
    <source>
        <dbReference type="SAM" id="Phobius"/>
    </source>
</evidence>
<name>A0A5C6AC59_9BACT</name>
<dbReference type="GO" id="GO:0005886">
    <property type="term" value="C:plasma membrane"/>
    <property type="evidence" value="ECO:0007669"/>
    <property type="project" value="UniProtKB-SubCell"/>
</dbReference>
<evidence type="ECO:0000256" key="2">
    <source>
        <dbReference type="ARBA" id="ARBA00022475"/>
    </source>
</evidence>
<comment type="subcellular location">
    <subcellularLocation>
        <location evidence="1">Cell membrane</location>
        <topology evidence="1">Multi-pass membrane protein</topology>
    </subcellularLocation>
</comment>
<dbReference type="EMBL" id="SJPR01000004">
    <property type="protein sequence ID" value="TWT95843.1"/>
    <property type="molecule type" value="Genomic_DNA"/>
</dbReference>
<dbReference type="PANTHER" id="PTHR32309:SF13">
    <property type="entry name" value="FERRIC ENTEROBACTIN TRANSPORT PROTEIN FEPE"/>
    <property type="match status" value="1"/>
</dbReference>
<proteinExistence type="predicted"/>
<dbReference type="Pfam" id="PF02706">
    <property type="entry name" value="Wzz"/>
    <property type="match status" value="1"/>
</dbReference>
<keyword evidence="6" id="KW-0175">Coiled coil</keyword>
<feature type="transmembrane region" description="Helical" evidence="7">
    <location>
        <begin position="21"/>
        <end position="42"/>
    </location>
</feature>
<feature type="coiled-coil region" evidence="6">
    <location>
        <begin position="365"/>
        <end position="392"/>
    </location>
</feature>
<keyword evidence="5 7" id="KW-0472">Membrane</keyword>
<dbReference type="GO" id="GO:0004713">
    <property type="term" value="F:protein tyrosine kinase activity"/>
    <property type="evidence" value="ECO:0007669"/>
    <property type="project" value="TreeGrafter"/>
</dbReference>
<evidence type="ECO:0000259" key="8">
    <source>
        <dbReference type="Pfam" id="PF02706"/>
    </source>
</evidence>
<accession>A0A5C6AC59</accession>
<protein>
    <submittedName>
        <fullName evidence="9">Chain length determinant protein</fullName>
    </submittedName>
</protein>
<sequence>MSNQSSRSSAVHLLEMLFRHRFKAVLIPALVIATGLGIALFAPREYRSEAKLALQMGRQSVSLDPTAQTGQQIMGIQQLGRDAEVVTALDLIQSRGVILKVVERLGSDYILRGGPEGGEGEAAPNALAQTLDATVGATLRNAMSALKSIDPISDTEEAAIEIEKNLVADSERDSTMLLVTYSTTSAVGAKTILETLIDVYREEHLRINRNEGSRAFFQEQEKLLRGQLDAAMDGVRKAKNEIGVASIESRRQNLENQLQSITMSAFEAESQRNALVAELQDLRRQLGGMPERLIASKKSIPNGGADLLREQLYTLQVRQADLKARYSNSHPLVIAISQQIEEAEKVVDGQDNVREETTDDVNPIHRELSLAAKQKQGQVASLEAKLGALRDQDETVRRDLEKINADAMRLAMLEREEQILSRKYIRYSDNLEQTRIDEELELQEVSSVSVAQTPTFSEKPVSPSKLLVGLGSLVLAFAGTAASILALEQLNDKVRDDRSIELATGAPVLASIPDSSVHGRVLAP</sequence>
<evidence type="ECO:0000313" key="10">
    <source>
        <dbReference type="Proteomes" id="UP000317421"/>
    </source>
</evidence>
<evidence type="ECO:0000256" key="6">
    <source>
        <dbReference type="SAM" id="Coils"/>
    </source>
</evidence>
<dbReference type="AlphaFoldDB" id="A0A5C6AC59"/>
<comment type="caution">
    <text evidence="9">The sequence shown here is derived from an EMBL/GenBank/DDBJ whole genome shotgun (WGS) entry which is preliminary data.</text>
</comment>
<dbReference type="Proteomes" id="UP000317421">
    <property type="component" value="Unassembled WGS sequence"/>
</dbReference>
<keyword evidence="2" id="KW-1003">Cell membrane</keyword>
<evidence type="ECO:0000313" key="9">
    <source>
        <dbReference type="EMBL" id="TWT95843.1"/>
    </source>
</evidence>
<keyword evidence="4 7" id="KW-1133">Transmembrane helix</keyword>
<evidence type="ECO:0000256" key="1">
    <source>
        <dbReference type="ARBA" id="ARBA00004651"/>
    </source>
</evidence>
<evidence type="ECO:0000256" key="4">
    <source>
        <dbReference type="ARBA" id="ARBA00022989"/>
    </source>
</evidence>
<feature type="domain" description="Polysaccharide chain length determinant N-terminal" evidence="8">
    <location>
        <begin position="12"/>
        <end position="104"/>
    </location>
</feature>
<feature type="coiled-coil region" evidence="6">
    <location>
        <begin position="244"/>
        <end position="285"/>
    </location>
</feature>
<gene>
    <name evidence="9" type="ORF">Pla108_29200</name>
</gene>
<keyword evidence="3 7" id="KW-0812">Transmembrane</keyword>
<dbReference type="PANTHER" id="PTHR32309">
    <property type="entry name" value="TYROSINE-PROTEIN KINASE"/>
    <property type="match status" value="1"/>
</dbReference>
<evidence type="ECO:0000256" key="5">
    <source>
        <dbReference type="ARBA" id="ARBA00023136"/>
    </source>
</evidence>
<dbReference type="InterPro" id="IPR003856">
    <property type="entry name" value="LPS_length_determ_N"/>
</dbReference>
<reference evidence="9 10" key="1">
    <citation type="submission" date="2019-02" db="EMBL/GenBank/DDBJ databases">
        <title>Deep-cultivation of Planctomycetes and their phenomic and genomic characterization uncovers novel biology.</title>
        <authorList>
            <person name="Wiegand S."/>
            <person name="Jogler M."/>
            <person name="Boedeker C."/>
            <person name="Pinto D."/>
            <person name="Vollmers J."/>
            <person name="Rivas-Marin E."/>
            <person name="Kohn T."/>
            <person name="Peeters S.H."/>
            <person name="Heuer A."/>
            <person name="Rast P."/>
            <person name="Oberbeckmann S."/>
            <person name="Bunk B."/>
            <person name="Jeske O."/>
            <person name="Meyerdierks A."/>
            <person name="Storesund J.E."/>
            <person name="Kallscheuer N."/>
            <person name="Luecker S."/>
            <person name="Lage O.M."/>
            <person name="Pohl T."/>
            <person name="Merkel B.J."/>
            <person name="Hornburger P."/>
            <person name="Mueller R.-W."/>
            <person name="Bruemmer F."/>
            <person name="Labrenz M."/>
            <person name="Spormann A.M."/>
            <person name="Op Den Camp H."/>
            <person name="Overmann J."/>
            <person name="Amann R."/>
            <person name="Jetten M.S.M."/>
            <person name="Mascher T."/>
            <person name="Medema M.H."/>
            <person name="Devos D.P."/>
            <person name="Kaster A.-K."/>
            <person name="Ovreas L."/>
            <person name="Rohde M."/>
            <person name="Galperin M.Y."/>
            <person name="Jogler C."/>
        </authorList>
    </citation>
    <scope>NUCLEOTIDE SEQUENCE [LARGE SCALE GENOMIC DNA]</scope>
    <source>
        <strain evidence="9 10">Pla108</strain>
    </source>
</reference>
<evidence type="ECO:0000256" key="3">
    <source>
        <dbReference type="ARBA" id="ARBA00022692"/>
    </source>
</evidence>